<keyword evidence="3" id="KW-1185">Reference proteome</keyword>
<organism evidence="2 3">
    <name type="scientific">Marchantia polymorpha subsp. ruderalis</name>
    <dbReference type="NCBI Taxonomy" id="1480154"/>
    <lineage>
        <taxon>Eukaryota</taxon>
        <taxon>Viridiplantae</taxon>
        <taxon>Streptophyta</taxon>
        <taxon>Embryophyta</taxon>
        <taxon>Marchantiophyta</taxon>
        <taxon>Marchantiopsida</taxon>
        <taxon>Marchantiidae</taxon>
        <taxon>Marchantiales</taxon>
        <taxon>Marchantiaceae</taxon>
        <taxon>Marchantia</taxon>
    </lineage>
</organism>
<comment type="caution">
    <text evidence="2">The sequence shown here is derived from an EMBL/GenBank/DDBJ whole genome shotgun (WGS) entry which is preliminary data.</text>
</comment>
<dbReference type="Proteomes" id="UP000077202">
    <property type="component" value="Unassembled WGS sequence"/>
</dbReference>
<evidence type="ECO:0000256" key="1">
    <source>
        <dbReference type="SAM" id="MobiDB-lite"/>
    </source>
</evidence>
<proteinExistence type="predicted"/>
<feature type="compositionally biased region" description="Basic residues" evidence="1">
    <location>
        <begin position="204"/>
        <end position="216"/>
    </location>
</feature>
<accession>A0A176WCI6</accession>
<gene>
    <name evidence="2" type="ORF">AXG93_1112s1190</name>
</gene>
<sequence>MDLDGILLEENPESLRNRLLNGKGLKKGMVWAEMQMDKHKDGISAGDSESQRFWQGLVLTGSGDGHGSSRKHPTLGQRPRQGRIVVRTPYVETEPIYGSERESKESGLLVSAVRATEATRARSNGGVSRAYGKAGRDVQMGRAGDGKEAGGAWPLARALPLTERGRGPRPGGTRSNRGWFCEQQQRVGGWLELRDARGQAPGYARRRPRGKRGIGS</sequence>
<reference evidence="2" key="1">
    <citation type="submission" date="2016-03" db="EMBL/GenBank/DDBJ databases">
        <title>Mechanisms controlling the formation of the plant cell surface in tip-growing cells are functionally conserved among land plants.</title>
        <authorList>
            <person name="Honkanen S."/>
            <person name="Jones V.A."/>
            <person name="Morieri G."/>
            <person name="Champion C."/>
            <person name="Hetherington A.J."/>
            <person name="Kelly S."/>
            <person name="Saint-Marcoux D."/>
            <person name="Proust H."/>
            <person name="Prescott H."/>
            <person name="Dolan L."/>
        </authorList>
    </citation>
    <scope>NUCLEOTIDE SEQUENCE [LARGE SCALE GENOMIC DNA]</scope>
    <source>
        <tissue evidence="2">Whole gametophyte</tissue>
    </source>
</reference>
<evidence type="ECO:0000313" key="3">
    <source>
        <dbReference type="Proteomes" id="UP000077202"/>
    </source>
</evidence>
<feature type="region of interest" description="Disordered" evidence="1">
    <location>
        <begin position="192"/>
        <end position="216"/>
    </location>
</feature>
<evidence type="ECO:0000313" key="2">
    <source>
        <dbReference type="EMBL" id="OAE30102.1"/>
    </source>
</evidence>
<dbReference type="EMBL" id="LVLJ01001367">
    <property type="protein sequence ID" value="OAE30102.1"/>
    <property type="molecule type" value="Genomic_DNA"/>
</dbReference>
<dbReference type="AlphaFoldDB" id="A0A176WCI6"/>
<name>A0A176WCI6_MARPO</name>
<feature type="region of interest" description="Disordered" evidence="1">
    <location>
        <begin position="141"/>
        <end position="180"/>
    </location>
</feature>
<protein>
    <submittedName>
        <fullName evidence="2">Uncharacterized protein</fullName>
    </submittedName>
</protein>